<gene>
    <name evidence="1" type="ORF">DPX16_0686</name>
</gene>
<evidence type="ECO:0000313" key="2">
    <source>
        <dbReference type="Proteomes" id="UP000281406"/>
    </source>
</evidence>
<comment type="caution">
    <text evidence="1">The sequence shown here is derived from an EMBL/GenBank/DDBJ whole genome shotgun (WGS) entry which is preliminary data.</text>
</comment>
<accession>A0A3N0YSQ5</accession>
<keyword evidence="2" id="KW-1185">Reference proteome</keyword>
<proteinExistence type="predicted"/>
<dbReference type="Proteomes" id="UP000281406">
    <property type="component" value="Unassembled WGS sequence"/>
</dbReference>
<evidence type="ECO:0000313" key="1">
    <source>
        <dbReference type="EMBL" id="ROL48911.1"/>
    </source>
</evidence>
<name>A0A3N0YSQ5_ANAGA</name>
<dbReference type="EMBL" id="RJVU01027767">
    <property type="protein sequence ID" value="ROL48911.1"/>
    <property type="molecule type" value="Genomic_DNA"/>
</dbReference>
<dbReference type="AlphaFoldDB" id="A0A3N0YSQ5"/>
<reference evidence="1 2" key="1">
    <citation type="submission" date="2018-10" db="EMBL/GenBank/DDBJ databases">
        <title>Genome assembly for a Yunnan-Guizhou Plateau 3E fish, Anabarilius grahami (Regan), and its evolutionary and genetic applications.</title>
        <authorList>
            <person name="Jiang W."/>
        </authorList>
    </citation>
    <scope>NUCLEOTIDE SEQUENCE [LARGE SCALE GENOMIC DNA]</scope>
    <source>
        <strain evidence="1">AG-KIZ</strain>
        <tissue evidence="1">Muscle</tissue>
    </source>
</reference>
<organism evidence="1 2">
    <name type="scientific">Anabarilius grahami</name>
    <name type="common">Kanglang fish</name>
    <name type="synonym">Barilius grahami</name>
    <dbReference type="NCBI Taxonomy" id="495550"/>
    <lineage>
        <taxon>Eukaryota</taxon>
        <taxon>Metazoa</taxon>
        <taxon>Chordata</taxon>
        <taxon>Craniata</taxon>
        <taxon>Vertebrata</taxon>
        <taxon>Euteleostomi</taxon>
        <taxon>Actinopterygii</taxon>
        <taxon>Neopterygii</taxon>
        <taxon>Teleostei</taxon>
        <taxon>Ostariophysi</taxon>
        <taxon>Cypriniformes</taxon>
        <taxon>Xenocyprididae</taxon>
        <taxon>Xenocypridinae</taxon>
        <taxon>Xenocypridinae incertae sedis</taxon>
        <taxon>Anabarilius</taxon>
    </lineage>
</organism>
<sequence length="126" mass="14378">MTTSLAPIFKVFSVPTSKSSHQRSSRSACSRLPRYALTSESKDPSVCVVQRIRIVCTDIRTFKASSSACSRKRTFSVLQEFNVHKYFMFKAVKRIRTSFFPLQRCPAQQVEDVTARIQHDQADVNI</sequence>
<protein>
    <submittedName>
        <fullName evidence="1">Uncharacterized protein</fullName>
    </submittedName>
</protein>